<dbReference type="EMBL" id="CP040089">
    <property type="protein sequence ID" value="QGA80027.1"/>
    <property type="molecule type" value="Genomic_DNA"/>
</dbReference>
<feature type="domain" description="Glycosyltransferase subfamily 4-like N-terminal" evidence="1">
    <location>
        <begin position="18"/>
        <end position="173"/>
    </location>
</feature>
<dbReference type="RefSeq" id="WP_153549764.1">
    <property type="nucleotide sequence ID" value="NZ_CP040089.1"/>
</dbReference>
<dbReference type="KEGG" id="ncon:LC1Nh_0119"/>
<accession>A0A5Q0UEQ8</accession>
<gene>
    <name evidence="2" type="ORF">LC1Nh_0119</name>
</gene>
<evidence type="ECO:0000313" key="2">
    <source>
        <dbReference type="EMBL" id="QGA80027.1"/>
    </source>
</evidence>
<dbReference type="Gene3D" id="3.40.50.2000">
    <property type="entry name" value="Glycogen Phosphorylase B"/>
    <property type="match status" value="1"/>
</dbReference>
<dbReference type="GeneID" id="42364499"/>
<dbReference type="Pfam" id="PF13439">
    <property type="entry name" value="Glyco_transf_4"/>
    <property type="match status" value="1"/>
</dbReference>
<dbReference type="SUPFAM" id="SSF53756">
    <property type="entry name" value="UDP-Glycosyltransferase/glycogen phosphorylase"/>
    <property type="match status" value="1"/>
</dbReference>
<dbReference type="GO" id="GO:0016740">
    <property type="term" value="F:transferase activity"/>
    <property type="evidence" value="ECO:0007669"/>
    <property type="project" value="UniProtKB-KW"/>
</dbReference>
<sequence length="203" mass="23272">MRIAYLVKNFADGDDLSEYVKSLAEYMASQGHEPFVVSFDDGSKYTVSEEVEVERFQLHFDGDSLYTWAMMMNNEMKGKVVEKMKDEEIDVIHSNDWITAPGGVTLSNHLEKPFFLTIHSTENQRGFQGENSGLISELEWQGSFEADRVFANNDGVKNSLLFDLDLADEKVCVADPLHDGWQERILNCYCEIFDKEEEVEVEM</sequence>
<protein>
    <submittedName>
        <fullName evidence="2">Glycosyl transferase group 1</fullName>
    </submittedName>
</protein>
<proteinExistence type="predicted"/>
<reference evidence="3" key="1">
    <citation type="submission" date="2019-05" db="EMBL/GenBank/DDBJ databases">
        <title>Candidatus Nanohalobium constans, a novel model system to study the DPANN nano-sized archaea: genomic and physiological characterization of a nanoarchaeon co-cultured with its chitinotrophic host.</title>
        <authorList>
            <person name="La Cono V."/>
            <person name="Arcadi E."/>
            <person name="Crisafi F."/>
            <person name="Denaro R."/>
            <person name="La Spada G."/>
            <person name="Messina E."/>
            <person name="Smedile F."/>
            <person name="Toshchakov S.V."/>
            <person name="Shevchenko M.A."/>
            <person name="Golyshin P.N."/>
            <person name="Golyshina O.V."/>
            <person name="Ferrer M."/>
            <person name="Rohde M."/>
            <person name="Mushegian A."/>
            <person name="Sorokin D.Y."/>
            <person name="Giuliano L."/>
            <person name="Yakimov M.M."/>
        </authorList>
    </citation>
    <scope>NUCLEOTIDE SEQUENCE [LARGE SCALE GENOMIC DNA]</scope>
    <source>
        <strain evidence="3">LC1Nh</strain>
    </source>
</reference>
<dbReference type="AlphaFoldDB" id="A0A5Q0UEQ8"/>
<name>A0A5Q0UEQ8_9ARCH</name>
<dbReference type="Proteomes" id="UP000377803">
    <property type="component" value="Chromosome"/>
</dbReference>
<organism evidence="2 3">
    <name type="scientific">Candidatus Nanohalobium constans</name>
    <dbReference type="NCBI Taxonomy" id="2565781"/>
    <lineage>
        <taxon>Archaea</taxon>
        <taxon>Candidatus Nanohalarchaeota</taxon>
        <taxon>Candidatus Nanohalobia</taxon>
        <taxon>Candidatus Nanohalobiales</taxon>
        <taxon>Candidatus Nanohalobiaceae</taxon>
        <taxon>Candidatus Nanohalobium</taxon>
    </lineage>
</organism>
<keyword evidence="3" id="KW-1185">Reference proteome</keyword>
<dbReference type="InterPro" id="IPR028098">
    <property type="entry name" value="Glyco_trans_4-like_N"/>
</dbReference>
<evidence type="ECO:0000313" key="3">
    <source>
        <dbReference type="Proteomes" id="UP000377803"/>
    </source>
</evidence>
<evidence type="ECO:0000259" key="1">
    <source>
        <dbReference type="Pfam" id="PF13439"/>
    </source>
</evidence>
<keyword evidence="2" id="KW-0808">Transferase</keyword>